<dbReference type="AlphaFoldDB" id="K0K8T3"/>
<protein>
    <recommendedName>
        <fullName evidence="5">Secreted protein</fullName>
    </recommendedName>
</protein>
<feature type="chain" id="PRO_5003837316" description="Secreted protein" evidence="2">
    <location>
        <begin position="23"/>
        <end position="378"/>
    </location>
</feature>
<dbReference type="EMBL" id="HE804045">
    <property type="protein sequence ID" value="CCH33249.1"/>
    <property type="molecule type" value="Genomic_DNA"/>
</dbReference>
<keyword evidence="2" id="KW-0732">Signal</keyword>
<organism evidence="3 4">
    <name type="scientific">Saccharothrix espanaensis (strain ATCC 51144 / DSM 44229 / JCM 9112 / NBRC 15066 / NRRL 15764)</name>
    <dbReference type="NCBI Taxonomy" id="1179773"/>
    <lineage>
        <taxon>Bacteria</taxon>
        <taxon>Bacillati</taxon>
        <taxon>Actinomycetota</taxon>
        <taxon>Actinomycetes</taxon>
        <taxon>Pseudonocardiales</taxon>
        <taxon>Pseudonocardiaceae</taxon>
        <taxon>Saccharothrix</taxon>
    </lineage>
</organism>
<dbReference type="STRING" id="1179773.BN6_59930"/>
<name>K0K8T3_SACES</name>
<accession>K0K8T3</accession>
<dbReference type="eggNOG" id="COG5563">
    <property type="taxonomic scope" value="Bacteria"/>
</dbReference>
<evidence type="ECO:0000256" key="1">
    <source>
        <dbReference type="SAM" id="MobiDB-lite"/>
    </source>
</evidence>
<dbReference type="HOGENOM" id="CLU_054530_0_0_11"/>
<evidence type="ECO:0000313" key="3">
    <source>
        <dbReference type="EMBL" id="CCH33249.1"/>
    </source>
</evidence>
<dbReference type="RefSeq" id="WP_015103360.1">
    <property type="nucleotide sequence ID" value="NC_019673.1"/>
</dbReference>
<sequence length="378" mass="39847">MRWLSIPTVSALLVFGAPVAEASAGFEELPTLPDFPSTIVSAVNESGQAVGSAHSRYAHATSVRWDGAGTPPTPTGRAYPTGVNNRGDVLNSSTRKVGGMLLYSVKSWENGAEVERTPAHPTTFAHSSRDINDSGVVPVGYKHFADTGRGTTRAGVWRDGKFADLPLPQAIGVEHQVVNNRGTTAGSLTLLDGTADYAFRCSATRCTRLPGLASTGVHSALALNESDALAGTWRADHNSPTRALLWTGDRVTVLPGDDAGVADNPRAINESGDVVGWRVVDGVREAVLWRGGQAVDLGTSGAGEAVAVNDRGDVAGWHTVEGAPRVFLWRAGTLTDLRTPSDVAAKPVGLNNAGVVVGNNDQRLWPPPRAFRWTVRLP</sequence>
<feature type="signal peptide" evidence="2">
    <location>
        <begin position="1"/>
        <end position="22"/>
    </location>
</feature>
<dbReference type="BioCyc" id="SESP1179773:BN6_RS28840-MONOMER"/>
<dbReference type="KEGG" id="sesp:BN6_59930"/>
<dbReference type="OrthoDB" id="4310309at2"/>
<dbReference type="PATRIC" id="fig|1179773.3.peg.6035"/>
<gene>
    <name evidence="3" type="ordered locus">BN6_59930</name>
</gene>
<proteinExistence type="predicted"/>
<dbReference type="Proteomes" id="UP000006281">
    <property type="component" value="Chromosome"/>
</dbReference>
<evidence type="ECO:0000313" key="4">
    <source>
        <dbReference type="Proteomes" id="UP000006281"/>
    </source>
</evidence>
<keyword evidence="4" id="KW-1185">Reference proteome</keyword>
<reference evidence="3 4" key="1">
    <citation type="journal article" date="2012" name="BMC Genomics">
        <title>Complete genome sequence of Saccharothrix espanaensis DSM 44229T and comparison to the other completely sequenced Pseudonocardiaceae.</title>
        <authorList>
            <person name="Strobel T."/>
            <person name="Al-Dilaimi A."/>
            <person name="Blom J."/>
            <person name="Gessner A."/>
            <person name="Kalinowski J."/>
            <person name="Luzhetska M."/>
            <person name="Puhler A."/>
            <person name="Szczepanowski R."/>
            <person name="Bechthold A."/>
            <person name="Ruckert C."/>
        </authorList>
    </citation>
    <scope>NUCLEOTIDE SEQUENCE [LARGE SCALE GENOMIC DNA]</scope>
    <source>
        <strain evidence="4">ATCC 51144 / DSM 44229 / JCM 9112 / NBRC 15066 / NRRL 15764</strain>
    </source>
</reference>
<evidence type="ECO:0008006" key="5">
    <source>
        <dbReference type="Google" id="ProtNLM"/>
    </source>
</evidence>
<evidence type="ECO:0000256" key="2">
    <source>
        <dbReference type="SAM" id="SignalP"/>
    </source>
</evidence>
<feature type="region of interest" description="Disordered" evidence="1">
    <location>
        <begin position="64"/>
        <end position="84"/>
    </location>
</feature>